<organism evidence="1 2">
    <name type="scientific">Stentor coeruleus</name>
    <dbReference type="NCBI Taxonomy" id="5963"/>
    <lineage>
        <taxon>Eukaryota</taxon>
        <taxon>Sar</taxon>
        <taxon>Alveolata</taxon>
        <taxon>Ciliophora</taxon>
        <taxon>Postciliodesmatophora</taxon>
        <taxon>Heterotrichea</taxon>
        <taxon>Heterotrichida</taxon>
        <taxon>Stentoridae</taxon>
        <taxon>Stentor</taxon>
    </lineage>
</organism>
<dbReference type="Proteomes" id="UP000187209">
    <property type="component" value="Unassembled WGS sequence"/>
</dbReference>
<protein>
    <recommendedName>
        <fullName evidence="3">Helicase ATP-binding domain-containing protein</fullName>
    </recommendedName>
</protein>
<sequence>MFDSIYNDPQTLKDPVYSEPLKFWRDYSFLPIPVIENIEICCSSSLTTSVQEKVLSSFTNDIRLYNFISPHGTGLTTVMVALSAVLVENCNSNTKIKVLWLTESSYLIQNIGNFFRRFAPQLRVSSEITENYIDVQIISCDRDIYRKRIDSIFNAPNVEFKGIIFDGAEDIFSKKDSRMWLGGLIGNANVRYKTGTPFLIFTQAHTSTPVETFISELSIALRENSKPNRGINYVNSDMNILQIVPHYFLSQEKGSNWLRKILGNSTKLAKKGILIFDYENDYPLYKGKEIGLATNEDEISILLQSMARGECKVIRVRKRIEPRIRTYQIGLVIHVGLPMLDNTLDSQEYRNRVNRLYSPNFIGFSLIVCQDFEIYKVRQLSMCLDIQIMAFEI</sequence>
<dbReference type="EMBL" id="MPUH01000722">
    <property type="protein sequence ID" value="OMJ74900.1"/>
    <property type="molecule type" value="Genomic_DNA"/>
</dbReference>
<evidence type="ECO:0000313" key="1">
    <source>
        <dbReference type="EMBL" id="OMJ74900.1"/>
    </source>
</evidence>
<dbReference type="AlphaFoldDB" id="A0A1R2BDV1"/>
<evidence type="ECO:0000313" key="2">
    <source>
        <dbReference type="Proteomes" id="UP000187209"/>
    </source>
</evidence>
<accession>A0A1R2BDV1</accession>
<proteinExistence type="predicted"/>
<reference evidence="1 2" key="1">
    <citation type="submission" date="2016-11" db="EMBL/GenBank/DDBJ databases">
        <title>The macronuclear genome of Stentor coeruleus: a giant cell with tiny introns.</title>
        <authorList>
            <person name="Slabodnick M."/>
            <person name="Ruby J.G."/>
            <person name="Reiff S.B."/>
            <person name="Swart E.C."/>
            <person name="Gosai S."/>
            <person name="Prabakaran S."/>
            <person name="Witkowska E."/>
            <person name="Larue G.E."/>
            <person name="Fisher S."/>
            <person name="Freeman R.M."/>
            <person name="Gunawardena J."/>
            <person name="Chu W."/>
            <person name="Stover N.A."/>
            <person name="Gregory B.D."/>
            <person name="Nowacki M."/>
            <person name="Derisi J."/>
            <person name="Roy S.W."/>
            <person name="Marshall W.F."/>
            <person name="Sood P."/>
        </authorList>
    </citation>
    <scope>NUCLEOTIDE SEQUENCE [LARGE SCALE GENOMIC DNA]</scope>
    <source>
        <strain evidence="1">WM001</strain>
    </source>
</reference>
<evidence type="ECO:0008006" key="3">
    <source>
        <dbReference type="Google" id="ProtNLM"/>
    </source>
</evidence>
<gene>
    <name evidence="1" type="ORF">SteCoe_26071</name>
</gene>
<keyword evidence="2" id="KW-1185">Reference proteome</keyword>
<comment type="caution">
    <text evidence="1">The sequence shown here is derived from an EMBL/GenBank/DDBJ whole genome shotgun (WGS) entry which is preliminary data.</text>
</comment>
<name>A0A1R2BDV1_9CILI</name>